<dbReference type="SUPFAM" id="SSF56645">
    <property type="entry name" value="Acyl-CoA dehydrogenase NM domain-like"/>
    <property type="match status" value="1"/>
</dbReference>
<dbReference type="InterPro" id="IPR046373">
    <property type="entry name" value="Acyl-CoA_Oxase/DH_mid-dom_sf"/>
</dbReference>
<dbReference type="PANTHER" id="PTHR43884">
    <property type="entry name" value="ACYL-COA DEHYDROGENASE"/>
    <property type="match status" value="1"/>
</dbReference>
<dbReference type="Pfam" id="PF00441">
    <property type="entry name" value="Acyl-CoA_dh_1"/>
    <property type="match status" value="1"/>
</dbReference>
<sequence>MDFKLTEEQELIRDNMREFARTYVDPVAVEIDENSRYPEEVIKKLADGGWMGMPFPAEYGGAGVDYLTYAIAVEELSRSCAATGFTMSVHTGLACGPIALYGNDDQKKKYLTPLAKGEHLGAFALTEPGAGTDVGAATSTAVLDGDEYVLNGVKTFTSNGPVANTYVTFAWTDKNDKRNGMSAFIVPRETPGLSVGEHFMKMGIRASQTSEIIFKDCRIPKENLLGKVGDGMKIAMNCFDHGRIGIAAQAVGIAQAALDESISYSKQRIQFGKPISKNQAIQWFIADMYTDITAGRFLYYYAASLKDQGLPFSKEAAMAKVFCAEMCSKHASKAVQIHGGYGYCKGQKVERLMRDAKITEIYEGTSEAQRMVIAGNVLR</sequence>
<dbReference type="AlphaFoldDB" id="A0A0W8E3W4"/>
<dbReference type="FunFam" id="1.20.140.10:FF:000004">
    <property type="entry name" value="Acyl-CoA dehydrogenase FadE25"/>
    <property type="match status" value="1"/>
</dbReference>
<organism evidence="9">
    <name type="scientific">hydrocarbon metagenome</name>
    <dbReference type="NCBI Taxonomy" id="938273"/>
    <lineage>
        <taxon>unclassified sequences</taxon>
        <taxon>metagenomes</taxon>
        <taxon>ecological metagenomes</taxon>
    </lineage>
</organism>
<gene>
    <name evidence="9" type="ORF">ASZ90_019397</name>
</gene>
<dbReference type="Gene3D" id="1.10.540.10">
    <property type="entry name" value="Acyl-CoA dehydrogenase/oxidase, N-terminal domain"/>
    <property type="match status" value="1"/>
</dbReference>
<evidence type="ECO:0000256" key="4">
    <source>
        <dbReference type="ARBA" id="ARBA00022827"/>
    </source>
</evidence>
<dbReference type="Gene3D" id="2.40.110.10">
    <property type="entry name" value="Butyryl-CoA Dehydrogenase, subunit A, domain 2"/>
    <property type="match status" value="1"/>
</dbReference>
<evidence type="ECO:0000256" key="1">
    <source>
        <dbReference type="ARBA" id="ARBA00001974"/>
    </source>
</evidence>
<proteinExistence type="inferred from homology"/>
<dbReference type="PIRSF" id="PIRSF016578">
    <property type="entry name" value="HsaA"/>
    <property type="match status" value="1"/>
</dbReference>
<dbReference type="PROSITE" id="PS00072">
    <property type="entry name" value="ACYL_COA_DH_1"/>
    <property type="match status" value="1"/>
</dbReference>
<keyword evidence="5 9" id="KW-0560">Oxidoreductase</keyword>
<evidence type="ECO:0000256" key="5">
    <source>
        <dbReference type="ARBA" id="ARBA00023002"/>
    </source>
</evidence>
<dbReference type="Pfam" id="PF02770">
    <property type="entry name" value="Acyl-CoA_dh_M"/>
    <property type="match status" value="1"/>
</dbReference>
<feature type="domain" description="Acyl-CoA dehydrogenase/oxidase C-terminal" evidence="6">
    <location>
        <begin position="229"/>
        <end position="377"/>
    </location>
</feature>
<dbReference type="Pfam" id="PF02771">
    <property type="entry name" value="Acyl-CoA_dh_N"/>
    <property type="match status" value="1"/>
</dbReference>
<dbReference type="FunFam" id="2.40.110.10:FF:000001">
    <property type="entry name" value="Acyl-CoA dehydrogenase, mitochondrial"/>
    <property type="match status" value="1"/>
</dbReference>
<dbReference type="InterPro" id="IPR006089">
    <property type="entry name" value="Acyl-CoA_DH_CS"/>
</dbReference>
<evidence type="ECO:0000259" key="7">
    <source>
        <dbReference type="Pfam" id="PF02770"/>
    </source>
</evidence>
<dbReference type="GO" id="GO:0016937">
    <property type="term" value="F:short-chain fatty acyl-CoA dehydrogenase activity"/>
    <property type="evidence" value="ECO:0007669"/>
    <property type="project" value="UniProtKB-EC"/>
</dbReference>
<comment type="caution">
    <text evidence="9">The sequence shown here is derived from an EMBL/GenBank/DDBJ whole genome shotgun (WGS) entry which is preliminary data.</text>
</comment>
<dbReference type="PANTHER" id="PTHR43884:SF12">
    <property type="entry name" value="ISOVALERYL-COA DEHYDROGENASE, MITOCHONDRIAL-RELATED"/>
    <property type="match status" value="1"/>
</dbReference>
<evidence type="ECO:0000259" key="6">
    <source>
        <dbReference type="Pfam" id="PF00441"/>
    </source>
</evidence>
<dbReference type="FunFam" id="1.10.540.10:FF:000002">
    <property type="entry name" value="Acyl-CoA dehydrogenase FadE19"/>
    <property type="match status" value="1"/>
</dbReference>
<comment type="cofactor">
    <cofactor evidence="1">
        <name>FAD</name>
        <dbReference type="ChEBI" id="CHEBI:57692"/>
    </cofactor>
</comment>
<protein>
    <submittedName>
        <fullName evidence="9">Butyryl-coa dehydrogenase</fullName>
        <ecNumber evidence="9">1.3.8.1</ecNumber>
    </submittedName>
</protein>
<dbReference type="SUPFAM" id="SSF47203">
    <property type="entry name" value="Acyl-CoA dehydrogenase C-terminal domain-like"/>
    <property type="match status" value="1"/>
</dbReference>
<dbReference type="InterPro" id="IPR006091">
    <property type="entry name" value="Acyl-CoA_Oxase/DH_mid-dom"/>
</dbReference>
<dbReference type="EC" id="1.3.8.1" evidence="9"/>
<evidence type="ECO:0000313" key="9">
    <source>
        <dbReference type="EMBL" id="KUG03298.1"/>
    </source>
</evidence>
<dbReference type="InterPro" id="IPR037069">
    <property type="entry name" value="AcylCoA_DH/ox_N_sf"/>
</dbReference>
<keyword evidence="4" id="KW-0274">FAD</keyword>
<dbReference type="EMBL" id="LNQE01001888">
    <property type="protein sequence ID" value="KUG03298.1"/>
    <property type="molecule type" value="Genomic_DNA"/>
</dbReference>
<name>A0A0W8E3W4_9ZZZZ</name>
<dbReference type="InterPro" id="IPR009075">
    <property type="entry name" value="AcylCo_DH/oxidase_C"/>
</dbReference>
<feature type="domain" description="Acyl-CoA dehydrogenase/oxidase N-terminal" evidence="8">
    <location>
        <begin position="6"/>
        <end position="118"/>
    </location>
</feature>
<dbReference type="InterPro" id="IPR009100">
    <property type="entry name" value="AcylCoA_DH/oxidase_NM_dom_sf"/>
</dbReference>
<evidence type="ECO:0000259" key="8">
    <source>
        <dbReference type="Pfam" id="PF02771"/>
    </source>
</evidence>
<accession>A0A0W8E3W4</accession>
<reference evidence="9" key="1">
    <citation type="journal article" date="2015" name="Proc. Natl. Acad. Sci. U.S.A.">
        <title>Networks of energetic and metabolic interactions define dynamics in microbial communities.</title>
        <authorList>
            <person name="Embree M."/>
            <person name="Liu J.K."/>
            <person name="Al-Bassam M.M."/>
            <person name="Zengler K."/>
        </authorList>
    </citation>
    <scope>NUCLEOTIDE SEQUENCE</scope>
</reference>
<keyword evidence="3" id="KW-0285">Flavoprotein</keyword>
<dbReference type="CDD" id="cd01158">
    <property type="entry name" value="SCAD_SBCAD"/>
    <property type="match status" value="1"/>
</dbReference>
<feature type="domain" description="Acyl-CoA oxidase/dehydrogenase middle" evidence="7">
    <location>
        <begin position="122"/>
        <end position="217"/>
    </location>
</feature>
<dbReference type="GO" id="GO:0050660">
    <property type="term" value="F:flavin adenine dinucleotide binding"/>
    <property type="evidence" value="ECO:0007669"/>
    <property type="project" value="InterPro"/>
</dbReference>
<evidence type="ECO:0000256" key="2">
    <source>
        <dbReference type="ARBA" id="ARBA00009347"/>
    </source>
</evidence>
<dbReference type="InterPro" id="IPR013786">
    <property type="entry name" value="AcylCoA_DH/ox_N"/>
</dbReference>
<dbReference type="InterPro" id="IPR036250">
    <property type="entry name" value="AcylCo_DH-like_C"/>
</dbReference>
<evidence type="ECO:0000256" key="3">
    <source>
        <dbReference type="ARBA" id="ARBA00022630"/>
    </source>
</evidence>
<dbReference type="Gene3D" id="1.20.140.10">
    <property type="entry name" value="Butyryl-CoA Dehydrogenase, subunit A, domain 3"/>
    <property type="match status" value="1"/>
</dbReference>
<comment type="similarity">
    <text evidence="2">Belongs to the acyl-CoA dehydrogenase family.</text>
</comment>